<dbReference type="Proteomes" id="UP000335636">
    <property type="component" value="Unassembled WGS sequence"/>
</dbReference>
<dbReference type="GO" id="GO:0043123">
    <property type="term" value="P:positive regulation of canonical NF-kappaB signal transduction"/>
    <property type="evidence" value="ECO:0007669"/>
    <property type="project" value="TreeGrafter"/>
</dbReference>
<dbReference type="EMBL" id="CABDUW010011554">
    <property type="protein sequence ID" value="VTJ91838.1"/>
    <property type="molecule type" value="Genomic_DNA"/>
</dbReference>
<dbReference type="PANTHER" id="PTHR46253:SF3">
    <property type="entry name" value="TGF-BETA-ACTIVATED KINASE 1 AND MAP3K7-BINDING PROTEIN 3"/>
    <property type="match status" value="1"/>
</dbReference>
<sequence>MTRLRSMNRQLQINVDCTLKEVDLLQSRGNFDPKAMNNFYDNIEPGPVVPPKPSKK</sequence>
<name>A0A5E4DCF9_MARMO</name>
<evidence type="ECO:0000313" key="2">
    <source>
        <dbReference type="Proteomes" id="UP000335636"/>
    </source>
</evidence>
<dbReference type="AlphaFoldDB" id="A0A5E4DCF9"/>
<feature type="non-terminal residue" evidence="1">
    <location>
        <position position="56"/>
    </location>
</feature>
<comment type="caution">
    <text evidence="1">The sequence shown here is derived from an EMBL/GenBank/DDBJ whole genome shotgun (WGS) entry which is preliminary data.</text>
</comment>
<dbReference type="GO" id="GO:0070062">
    <property type="term" value="C:extracellular exosome"/>
    <property type="evidence" value="ECO:0007669"/>
    <property type="project" value="TreeGrafter"/>
</dbReference>
<proteinExistence type="predicted"/>
<protein>
    <submittedName>
        <fullName evidence="1">Uncharacterized protein</fullName>
    </submittedName>
</protein>
<dbReference type="PANTHER" id="PTHR46253">
    <property type="entry name" value="TGF-BETA-ACTIVATED KINASE 1 AND MAP3K7-BINDING PROTEIN TAB"/>
    <property type="match status" value="1"/>
</dbReference>
<evidence type="ECO:0000313" key="1">
    <source>
        <dbReference type="EMBL" id="VTJ91838.1"/>
    </source>
</evidence>
<organism evidence="1 2">
    <name type="scientific">Marmota monax</name>
    <name type="common">Woodchuck</name>
    <dbReference type="NCBI Taxonomy" id="9995"/>
    <lineage>
        <taxon>Eukaryota</taxon>
        <taxon>Metazoa</taxon>
        <taxon>Chordata</taxon>
        <taxon>Craniata</taxon>
        <taxon>Vertebrata</taxon>
        <taxon>Euteleostomi</taxon>
        <taxon>Mammalia</taxon>
        <taxon>Eutheria</taxon>
        <taxon>Euarchontoglires</taxon>
        <taxon>Glires</taxon>
        <taxon>Rodentia</taxon>
        <taxon>Sciuromorpha</taxon>
        <taxon>Sciuridae</taxon>
        <taxon>Xerinae</taxon>
        <taxon>Marmotini</taxon>
        <taxon>Marmota</taxon>
    </lineage>
</organism>
<accession>A0A5E4DCF9</accession>
<reference evidence="1" key="1">
    <citation type="submission" date="2019-04" db="EMBL/GenBank/DDBJ databases">
        <authorList>
            <person name="Alioto T."/>
            <person name="Alioto T."/>
        </authorList>
    </citation>
    <scope>NUCLEOTIDE SEQUENCE [LARGE SCALE GENOMIC DNA]</scope>
</reference>
<gene>
    <name evidence="1" type="ORF">MONAX_5E012272</name>
</gene>
<keyword evidence="2" id="KW-1185">Reference proteome</keyword>